<gene>
    <name evidence="7" type="ORF">MPNT_450003</name>
</gene>
<dbReference type="InterPro" id="IPR022369">
    <property type="entry name" value="Integral_membrane_TerC_rswitch"/>
</dbReference>
<feature type="transmembrane region" description="Helical" evidence="6">
    <location>
        <begin position="244"/>
        <end position="265"/>
    </location>
</feature>
<dbReference type="Proteomes" id="UP000663859">
    <property type="component" value="Unassembled WGS sequence"/>
</dbReference>
<evidence type="ECO:0000313" key="7">
    <source>
        <dbReference type="EMBL" id="CAF0701979.1"/>
    </source>
</evidence>
<evidence type="ECO:0000256" key="6">
    <source>
        <dbReference type="SAM" id="Phobius"/>
    </source>
</evidence>
<keyword evidence="5 6" id="KW-0472">Membrane</keyword>
<sequence length="331" mass="36200">MVGLSPGKPVHLAGPLLASSVDDRLVTFFFIAAVFVLLGVDLFAAAPKRGKLAWTRALALQGLWMALALGFLLWLWSSRGVTKALEFVTGYAIEYALSLDNLAVFVLVFRITRVPETHRRSVLFWGILGALLMRGVAIVVGSELLRRLEVFTYVLALLLVVGGLSFLRRASTHHTGPAQPKLWSYLWRILPVTRQLHGSRFYIYQAGQLRLTPLGIALLLIESADLVFALDSIPAIFAVTTDPLILFTSNACAILGLRSLYFLVASGLQHLRYLDEGLGILLVILGIEMALKPWWELPPSYSLGIVIGVLGGTTLASLCPSKGEHKRSKAS</sequence>
<feature type="transmembrane region" description="Helical" evidence="6">
    <location>
        <begin position="57"/>
        <end position="76"/>
    </location>
</feature>
<dbReference type="PANTHER" id="PTHR30238">
    <property type="entry name" value="MEMBRANE BOUND PREDICTED REDOX MODULATOR"/>
    <property type="match status" value="1"/>
</dbReference>
<dbReference type="Pfam" id="PF03741">
    <property type="entry name" value="TerC"/>
    <property type="match status" value="1"/>
</dbReference>
<evidence type="ECO:0000256" key="2">
    <source>
        <dbReference type="ARBA" id="ARBA00007511"/>
    </source>
</evidence>
<accession>A0A8J2FT53</accession>
<dbReference type="RefSeq" id="WP_174583503.1">
    <property type="nucleotide sequence ID" value="NZ_CAJNOB010000040.1"/>
</dbReference>
<comment type="subcellular location">
    <subcellularLocation>
        <location evidence="1">Membrane</location>
        <topology evidence="1">Multi-pass membrane protein</topology>
    </subcellularLocation>
</comment>
<dbReference type="InterPro" id="IPR005496">
    <property type="entry name" value="Integral_membrane_TerC"/>
</dbReference>
<feature type="transmembrane region" description="Helical" evidence="6">
    <location>
        <begin position="150"/>
        <end position="167"/>
    </location>
</feature>
<name>A0A8J2FT53_9BACT</name>
<dbReference type="GO" id="GO:0016020">
    <property type="term" value="C:membrane"/>
    <property type="evidence" value="ECO:0007669"/>
    <property type="project" value="UniProtKB-SubCell"/>
</dbReference>
<evidence type="ECO:0000313" key="8">
    <source>
        <dbReference type="Proteomes" id="UP000663859"/>
    </source>
</evidence>
<proteinExistence type="inferred from homology"/>
<keyword evidence="4 6" id="KW-1133">Transmembrane helix</keyword>
<keyword evidence="3 6" id="KW-0812">Transmembrane</keyword>
<evidence type="ECO:0000256" key="5">
    <source>
        <dbReference type="ARBA" id="ARBA00023136"/>
    </source>
</evidence>
<comment type="similarity">
    <text evidence="2">Belongs to the TerC family.</text>
</comment>
<evidence type="ECO:0000256" key="4">
    <source>
        <dbReference type="ARBA" id="ARBA00022989"/>
    </source>
</evidence>
<keyword evidence="8" id="KW-1185">Reference proteome</keyword>
<dbReference type="EMBL" id="CAJNOB010000040">
    <property type="protein sequence ID" value="CAF0701979.1"/>
    <property type="molecule type" value="Genomic_DNA"/>
</dbReference>
<feature type="transmembrane region" description="Helical" evidence="6">
    <location>
        <begin position="88"/>
        <end position="110"/>
    </location>
</feature>
<feature type="transmembrane region" description="Helical" evidence="6">
    <location>
        <begin position="301"/>
        <end position="319"/>
    </location>
</feature>
<dbReference type="NCBIfam" id="TIGR03718">
    <property type="entry name" value="R_switched_Alx"/>
    <property type="match status" value="1"/>
</dbReference>
<feature type="transmembrane region" description="Helical" evidence="6">
    <location>
        <begin position="25"/>
        <end position="45"/>
    </location>
</feature>
<evidence type="ECO:0000256" key="1">
    <source>
        <dbReference type="ARBA" id="ARBA00004141"/>
    </source>
</evidence>
<dbReference type="AlphaFoldDB" id="A0A8J2FT53"/>
<dbReference type="PANTHER" id="PTHR30238:SF0">
    <property type="entry name" value="THYLAKOID MEMBRANE PROTEIN TERC, CHLOROPLASTIC"/>
    <property type="match status" value="1"/>
</dbReference>
<evidence type="ECO:0000256" key="3">
    <source>
        <dbReference type="ARBA" id="ARBA00022692"/>
    </source>
</evidence>
<protein>
    <submittedName>
        <fullName evidence="7">Tellurium resistance protein TerC</fullName>
    </submittedName>
</protein>
<comment type="caution">
    <text evidence="7">The sequence shown here is derived from an EMBL/GenBank/DDBJ whole genome shotgun (WGS) entry which is preliminary data.</text>
</comment>
<reference evidence="7" key="1">
    <citation type="submission" date="2021-02" db="EMBL/GenBank/DDBJ databases">
        <authorList>
            <person name="Cremers G."/>
            <person name="Picone N."/>
        </authorList>
    </citation>
    <scope>NUCLEOTIDE SEQUENCE</scope>
    <source>
        <strain evidence="7">PQ17</strain>
    </source>
</reference>
<feature type="transmembrane region" description="Helical" evidence="6">
    <location>
        <begin position="122"/>
        <end position="144"/>
    </location>
</feature>
<organism evidence="7 8">
    <name type="scientific">Candidatus Methylacidithermus pantelleriae</name>
    <dbReference type="NCBI Taxonomy" id="2744239"/>
    <lineage>
        <taxon>Bacteria</taxon>
        <taxon>Pseudomonadati</taxon>
        <taxon>Verrucomicrobiota</taxon>
        <taxon>Methylacidiphilae</taxon>
        <taxon>Methylacidiphilales</taxon>
        <taxon>Methylacidiphilaceae</taxon>
        <taxon>Candidatus Methylacidithermus</taxon>
    </lineage>
</organism>